<dbReference type="InterPro" id="IPR036396">
    <property type="entry name" value="Cyt_P450_sf"/>
</dbReference>
<keyword evidence="10 13" id="KW-0472">Membrane</keyword>
<keyword evidence="8 11" id="KW-0408">Iron</keyword>
<reference evidence="14" key="1">
    <citation type="thesis" date="2020" institute="ProQuest LLC" country="789 East Eisenhower Parkway, Ann Arbor, MI, USA">
        <title>Comparative Genomics and Chromosome Evolution.</title>
        <authorList>
            <person name="Mudd A.B."/>
        </authorList>
    </citation>
    <scope>NUCLEOTIDE SEQUENCE</scope>
    <source>
        <strain evidence="14">1538</strain>
        <tissue evidence="14">Blood</tissue>
    </source>
</reference>
<evidence type="ECO:0000256" key="7">
    <source>
        <dbReference type="ARBA" id="ARBA00023002"/>
    </source>
</evidence>
<keyword evidence="9 12" id="KW-0503">Monooxygenase</keyword>
<accession>A0AAV3AJ05</accession>
<keyword evidence="4 11" id="KW-0349">Heme</keyword>
<evidence type="ECO:0000256" key="4">
    <source>
        <dbReference type="ARBA" id="ARBA00022617"/>
    </source>
</evidence>
<comment type="subcellular location">
    <subcellularLocation>
        <location evidence="2">Endoplasmic reticulum membrane</location>
    </subcellularLocation>
</comment>
<dbReference type="GO" id="GO:0005789">
    <property type="term" value="C:endoplasmic reticulum membrane"/>
    <property type="evidence" value="ECO:0007669"/>
    <property type="project" value="UniProtKB-SubCell"/>
</dbReference>
<sequence>MYDGKQPVLAILDPVLIKIILVKECHTNFTNRRNFGLNGPFESVLTFVEDDQWKRIRTVLSPTFTSGRLKEMFQIMKDYSNTLVKNIQVYVAKDEPCPIKNVLGAYSMDVITSSSFSVHVDSLNNPNDPFVTKTKKLLKLGLFSPILVFVVLFPFLRPILEALNVSFFPKEFLNFYINAVTSFKEKRLKGDPSGHVDFLQLMLDCRTEDVSGLNKEQKALTDSEIMAQSIVFLLAGYETTSSTLSFLFYNLATHPDVQQKLQEEIDSYLPDKLRISWIPTYDILMQIEYLDMVIQETLRMFPPAGRVERVSKQTVEINGVTIPKGMVCLIPTYVLHNNPEYWPEPEEFRPERFSKENRENHTPYTFLPFGDGPRNCIGKRFAMLSIKVATAAILQHFTCRPCADTLQRVETSLHTKYKNNMKGALTLLKPMQLQTIPIFCLGRTNTPKIKHCDQAGSRCPGA</sequence>
<proteinExistence type="inferred from homology"/>
<dbReference type="Pfam" id="PF00067">
    <property type="entry name" value="p450"/>
    <property type="match status" value="1"/>
</dbReference>
<dbReference type="PANTHER" id="PTHR24302:SF45">
    <property type="entry name" value="CYTOCHROME P450 3A"/>
    <property type="match status" value="1"/>
</dbReference>
<dbReference type="InterPro" id="IPR001128">
    <property type="entry name" value="Cyt_P450"/>
</dbReference>
<keyword evidence="15" id="KW-1185">Reference proteome</keyword>
<evidence type="ECO:0000313" key="14">
    <source>
        <dbReference type="EMBL" id="DBA26469.1"/>
    </source>
</evidence>
<keyword evidence="13" id="KW-0812">Transmembrane</keyword>
<dbReference type="AlphaFoldDB" id="A0AAV3AJ05"/>
<dbReference type="Gene3D" id="1.10.630.10">
    <property type="entry name" value="Cytochrome P450"/>
    <property type="match status" value="1"/>
</dbReference>
<organism evidence="14 15">
    <name type="scientific">Pyxicephalus adspersus</name>
    <name type="common">African bullfrog</name>
    <dbReference type="NCBI Taxonomy" id="30357"/>
    <lineage>
        <taxon>Eukaryota</taxon>
        <taxon>Metazoa</taxon>
        <taxon>Chordata</taxon>
        <taxon>Craniata</taxon>
        <taxon>Vertebrata</taxon>
        <taxon>Euteleostomi</taxon>
        <taxon>Amphibia</taxon>
        <taxon>Batrachia</taxon>
        <taxon>Anura</taxon>
        <taxon>Neobatrachia</taxon>
        <taxon>Ranoidea</taxon>
        <taxon>Pyxicephalidae</taxon>
        <taxon>Pyxicephalinae</taxon>
        <taxon>Pyxicephalus</taxon>
    </lineage>
</organism>
<evidence type="ECO:0000256" key="6">
    <source>
        <dbReference type="ARBA" id="ARBA00022824"/>
    </source>
</evidence>
<dbReference type="PRINTS" id="PR00385">
    <property type="entry name" value="P450"/>
</dbReference>
<comment type="similarity">
    <text evidence="3 12">Belongs to the cytochrome P450 family.</text>
</comment>
<evidence type="ECO:0000256" key="5">
    <source>
        <dbReference type="ARBA" id="ARBA00022723"/>
    </source>
</evidence>
<evidence type="ECO:0000256" key="12">
    <source>
        <dbReference type="RuleBase" id="RU000461"/>
    </source>
</evidence>
<evidence type="ECO:0000256" key="1">
    <source>
        <dbReference type="ARBA" id="ARBA00001971"/>
    </source>
</evidence>
<evidence type="ECO:0000256" key="10">
    <source>
        <dbReference type="ARBA" id="ARBA00023136"/>
    </source>
</evidence>
<evidence type="ECO:0000256" key="9">
    <source>
        <dbReference type="ARBA" id="ARBA00023033"/>
    </source>
</evidence>
<keyword evidence="13" id="KW-1133">Transmembrane helix</keyword>
<feature type="transmembrane region" description="Helical" evidence="13">
    <location>
        <begin position="137"/>
        <end position="156"/>
    </location>
</feature>
<dbReference type="PRINTS" id="PR00463">
    <property type="entry name" value="EP450I"/>
</dbReference>
<dbReference type="GO" id="GO:0008395">
    <property type="term" value="F:steroid hydroxylase activity"/>
    <property type="evidence" value="ECO:0007669"/>
    <property type="project" value="TreeGrafter"/>
</dbReference>
<evidence type="ECO:0000256" key="2">
    <source>
        <dbReference type="ARBA" id="ARBA00004586"/>
    </source>
</evidence>
<evidence type="ECO:0000256" key="13">
    <source>
        <dbReference type="SAM" id="Phobius"/>
    </source>
</evidence>
<keyword evidence="5 11" id="KW-0479">Metal-binding</keyword>
<feature type="binding site" description="axial binding residue" evidence="11">
    <location>
        <position position="376"/>
    </location>
    <ligand>
        <name>heme</name>
        <dbReference type="ChEBI" id="CHEBI:30413"/>
    </ligand>
    <ligandPart>
        <name>Fe</name>
        <dbReference type="ChEBI" id="CHEBI:18248"/>
    </ligandPart>
</feature>
<comment type="caution">
    <text evidence="14">The sequence shown here is derived from an EMBL/GenBank/DDBJ whole genome shotgun (WGS) entry which is preliminary data.</text>
</comment>
<dbReference type="PANTHER" id="PTHR24302">
    <property type="entry name" value="CYTOCHROME P450 FAMILY 3"/>
    <property type="match status" value="1"/>
</dbReference>
<evidence type="ECO:0000256" key="11">
    <source>
        <dbReference type="PIRSR" id="PIRSR602401-1"/>
    </source>
</evidence>
<dbReference type="GO" id="GO:0005506">
    <property type="term" value="F:iron ion binding"/>
    <property type="evidence" value="ECO:0007669"/>
    <property type="project" value="InterPro"/>
</dbReference>
<evidence type="ECO:0000313" key="15">
    <source>
        <dbReference type="Proteomes" id="UP001181693"/>
    </source>
</evidence>
<protein>
    <submittedName>
        <fullName evidence="14">Uncharacterized protein</fullName>
    </submittedName>
</protein>
<keyword evidence="7 12" id="KW-0560">Oxidoreductase</keyword>
<dbReference type="InterPro" id="IPR002401">
    <property type="entry name" value="Cyt_P450_E_grp-I"/>
</dbReference>
<dbReference type="SUPFAM" id="SSF48264">
    <property type="entry name" value="Cytochrome P450"/>
    <property type="match status" value="1"/>
</dbReference>
<dbReference type="InterPro" id="IPR017972">
    <property type="entry name" value="Cyt_P450_CS"/>
</dbReference>
<comment type="cofactor">
    <cofactor evidence="1 11">
        <name>heme</name>
        <dbReference type="ChEBI" id="CHEBI:30413"/>
    </cofactor>
</comment>
<dbReference type="EMBL" id="DYDO01000004">
    <property type="protein sequence ID" value="DBA26469.1"/>
    <property type="molecule type" value="Genomic_DNA"/>
</dbReference>
<dbReference type="GO" id="GO:0016705">
    <property type="term" value="F:oxidoreductase activity, acting on paired donors, with incorporation or reduction of molecular oxygen"/>
    <property type="evidence" value="ECO:0007669"/>
    <property type="project" value="InterPro"/>
</dbReference>
<dbReference type="FunFam" id="1.10.630.10:FF:000003">
    <property type="entry name" value="cytochrome P450 3A12-like isoform X2"/>
    <property type="match status" value="1"/>
</dbReference>
<evidence type="ECO:0000256" key="3">
    <source>
        <dbReference type="ARBA" id="ARBA00010617"/>
    </source>
</evidence>
<dbReference type="GO" id="GO:0020037">
    <property type="term" value="F:heme binding"/>
    <property type="evidence" value="ECO:0007669"/>
    <property type="project" value="InterPro"/>
</dbReference>
<gene>
    <name evidence="14" type="ORF">GDO54_010723</name>
</gene>
<keyword evidence="6" id="KW-0256">Endoplasmic reticulum</keyword>
<dbReference type="Proteomes" id="UP001181693">
    <property type="component" value="Unassembled WGS sequence"/>
</dbReference>
<dbReference type="InterPro" id="IPR050705">
    <property type="entry name" value="Cytochrome_P450_3A"/>
</dbReference>
<evidence type="ECO:0000256" key="8">
    <source>
        <dbReference type="ARBA" id="ARBA00023004"/>
    </source>
</evidence>
<dbReference type="PROSITE" id="PS00086">
    <property type="entry name" value="CYTOCHROME_P450"/>
    <property type="match status" value="1"/>
</dbReference>
<name>A0AAV3AJ05_PYXAD</name>